<keyword evidence="1" id="KW-1133">Transmembrane helix</keyword>
<feature type="transmembrane region" description="Helical" evidence="1">
    <location>
        <begin position="14"/>
        <end position="34"/>
    </location>
</feature>
<keyword evidence="1" id="KW-0812">Transmembrane</keyword>
<organism evidence="2 3">
    <name type="scientific">Citrobacter europaeus</name>
    <dbReference type="NCBI Taxonomy" id="1914243"/>
    <lineage>
        <taxon>Bacteria</taxon>
        <taxon>Pseudomonadati</taxon>
        <taxon>Pseudomonadota</taxon>
        <taxon>Gammaproteobacteria</taxon>
        <taxon>Enterobacterales</taxon>
        <taxon>Enterobacteriaceae</taxon>
        <taxon>Citrobacter</taxon>
    </lineage>
</organism>
<sequence>MASLFLWIKDPKTILILINSTPLILMLLFSLAVMKRLIEFAKIRELKIF</sequence>
<proteinExistence type="predicted"/>
<keyword evidence="1" id="KW-0472">Membrane</keyword>
<comment type="caution">
    <text evidence="2">The sequence shown here is derived from an EMBL/GenBank/DDBJ whole genome shotgun (WGS) entry which is preliminary data.</text>
</comment>
<accession>A0ABY0JQ35</accession>
<reference evidence="2 3" key="1">
    <citation type="submission" date="2016-04" db="EMBL/GenBank/DDBJ databases">
        <authorList>
            <person name="Mornico D."/>
        </authorList>
    </citation>
    <scope>NUCLEOTIDE SEQUENCE [LARGE SCALE GENOMIC DNA]</scope>
    <source>
        <strain evidence="2 3">A121</strain>
    </source>
</reference>
<evidence type="ECO:0000313" key="3">
    <source>
        <dbReference type="Proteomes" id="UP000195338"/>
    </source>
</evidence>
<dbReference type="Proteomes" id="UP000195338">
    <property type="component" value="Unassembled WGS sequence"/>
</dbReference>
<keyword evidence="3" id="KW-1185">Reference proteome</keyword>
<name>A0ABY0JQ35_9ENTR</name>
<gene>
    <name evidence="2" type="ORF">BN4901_2493</name>
</gene>
<evidence type="ECO:0000313" key="2">
    <source>
        <dbReference type="EMBL" id="SBW25469.1"/>
    </source>
</evidence>
<dbReference type="EMBL" id="FLUX01000030">
    <property type="protein sequence ID" value="SBW25469.1"/>
    <property type="molecule type" value="Genomic_DNA"/>
</dbReference>
<evidence type="ECO:0000256" key="1">
    <source>
        <dbReference type="SAM" id="Phobius"/>
    </source>
</evidence>
<protein>
    <submittedName>
        <fullName evidence="2">Uncharacterized protein</fullName>
    </submittedName>
</protein>